<dbReference type="AlphaFoldDB" id="S4N4A0"/>
<keyword evidence="2" id="KW-1185">Reference proteome</keyword>
<sequence length="83" mass="9294">MIAETAPVDIDERAHVRVVGRMDTRGTGDPFPWARLGTPALLRYARGWTRAGQWTADGRRFAALRTRSSRTASSSAEPRRGRR</sequence>
<name>S4N4A0_9ACTN</name>
<accession>S4N4A0</accession>
<dbReference type="HOGENOM" id="CLU_2540975_0_0_11"/>
<dbReference type="PATRIC" id="fig|1283301.3.peg.109"/>
<comment type="caution">
    <text evidence="1">The sequence shown here is derived from an EMBL/GenBank/DDBJ whole genome shotgun (WGS) entry which is preliminary data.</text>
</comment>
<protein>
    <submittedName>
        <fullName evidence="1">Uncharacterized protein</fullName>
    </submittedName>
</protein>
<proteinExistence type="predicted"/>
<dbReference type="EMBL" id="AOPY01000683">
    <property type="protein sequence ID" value="EPJ42827.1"/>
    <property type="molecule type" value="Genomic_DNA"/>
</dbReference>
<reference evidence="1 2" key="1">
    <citation type="submission" date="2013-02" db="EMBL/GenBank/DDBJ databases">
        <title>Draft Genome Sequence of Streptomyces afghaniensis, Which Produces Compounds of the Julimycin B-Complex.</title>
        <authorList>
            <person name="Gruening B.A."/>
            <person name="Praeg A."/>
            <person name="Erxleben A."/>
            <person name="Guenther S."/>
            <person name="Fiedler H.-P."/>
            <person name="Goodfellow M."/>
            <person name="Mueller M."/>
        </authorList>
    </citation>
    <scope>NUCLEOTIDE SEQUENCE [LARGE SCALE GENOMIC DNA]</scope>
    <source>
        <strain evidence="1 2">772</strain>
    </source>
</reference>
<organism evidence="1 2">
    <name type="scientific">Streptomyces afghaniensis 772</name>
    <dbReference type="NCBI Taxonomy" id="1283301"/>
    <lineage>
        <taxon>Bacteria</taxon>
        <taxon>Bacillati</taxon>
        <taxon>Actinomycetota</taxon>
        <taxon>Actinomycetes</taxon>
        <taxon>Kitasatosporales</taxon>
        <taxon>Streptomycetaceae</taxon>
        <taxon>Streptomyces</taxon>
    </lineage>
</organism>
<dbReference type="Proteomes" id="UP000015001">
    <property type="component" value="Unassembled WGS sequence"/>
</dbReference>
<gene>
    <name evidence="1" type="ORF">STAFG_0117</name>
</gene>
<evidence type="ECO:0000313" key="2">
    <source>
        <dbReference type="Proteomes" id="UP000015001"/>
    </source>
</evidence>
<evidence type="ECO:0000313" key="1">
    <source>
        <dbReference type="EMBL" id="EPJ42827.1"/>
    </source>
</evidence>